<dbReference type="Pfam" id="PF00097">
    <property type="entry name" value="zf-C3HC4"/>
    <property type="match status" value="1"/>
</dbReference>
<sequence>MTERIKHTNKEKRYQRRYRGNGQLHDQLANMQMIDSFEEEIRPKSKSKSKSHRPKQTDHVQARALSVLEHVNVSCRFVIKSSSGYRPSTLDVDKPISSKQIWRVISAPEECPVCLEICEVPRMLRCGHLMCLPCLINHSHYSKTPEICPICGDSIPLNSQRTTPVSFLGIDNQLKHKLQEGDETVFTLMQHPMDSTLALPQNIEPESIFKQDVFPGPEQLLYSRVCQASVEWAREELSKEVKSLIGAYKAYKQEFGEENGYTQAINEIKRSIQQLHEEEAIKTKHGKLSDDSFFYYQSCFESPTVYTLDKLDVSIMKAQYGSYDKFPSCLVAKIENITYTTHNKLSTKTNNKGHENGRNKALSHLPDQTPLAYIECDWTGIIDEDVLAKFSSKLDARRSLKARIAAKEANESLEAAAQIENQFKCEVAEALYSNSGSHSSSTVSIDTSLLPSLPSKKTIEKKPTQRSGGAWVDQDKEMEAVMQLGFVPKRGRKDMIIKF</sequence>
<dbReference type="Proteomes" id="UP001362899">
    <property type="component" value="Unassembled WGS sequence"/>
</dbReference>
<feature type="domain" description="RING-type" evidence="8">
    <location>
        <begin position="111"/>
        <end position="151"/>
    </location>
</feature>
<evidence type="ECO:0000256" key="7">
    <source>
        <dbReference type="SAM" id="MobiDB-lite"/>
    </source>
</evidence>
<dbReference type="GO" id="GO:0000976">
    <property type="term" value="F:transcription cis-regulatory region binding"/>
    <property type="evidence" value="ECO:0007669"/>
    <property type="project" value="TreeGrafter"/>
</dbReference>
<dbReference type="InterPro" id="IPR017907">
    <property type="entry name" value="Znf_RING_CS"/>
</dbReference>
<gene>
    <name evidence="9" type="ORF">DASB73_005850</name>
</gene>
<dbReference type="SMART" id="SM00184">
    <property type="entry name" value="RING"/>
    <property type="match status" value="1"/>
</dbReference>
<evidence type="ECO:0000256" key="5">
    <source>
        <dbReference type="ARBA" id="ARBA00022833"/>
    </source>
</evidence>
<dbReference type="Gene3D" id="3.30.40.10">
    <property type="entry name" value="Zinc/RING finger domain, C3HC4 (zinc finger)"/>
    <property type="match status" value="1"/>
</dbReference>
<dbReference type="GO" id="GO:0008270">
    <property type="term" value="F:zinc ion binding"/>
    <property type="evidence" value="ECO:0007669"/>
    <property type="project" value="UniProtKB-KW"/>
</dbReference>
<dbReference type="InterPro" id="IPR001841">
    <property type="entry name" value="Znf_RING"/>
</dbReference>
<proteinExistence type="predicted"/>
<keyword evidence="2" id="KW-0963">Cytoplasm</keyword>
<dbReference type="InterPro" id="IPR039739">
    <property type="entry name" value="MAG2/RNF10"/>
</dbReference>
<dbReference type="PANTHER" id="PTHR12983:SF9">
    <property type="entry name" value="E3 UBIQUITIN-PROTEIN LIGASE RNF10"/>
    <property type="match status" value="1"/>
</dbReference>
<dbReference type="SUPFAM" id="SSF57850">
    <property type="entry name" value="RING/U-box"/>
    <property type="match status" value="1"/>
</dbReference>
<accession>A0AAV5RF88</accession>
<dbReference type="GO" id="GO:0045944">
    <property type="term" value="P:positive regulation of transcription by RNA polymerase II"/>
    <property type="evidence" value="ECO:0007669"/>
    <property type="project" value="TreeGrafter"/>
</dbReference>
<keyword evidence="4 6" id="KW-0863">Zinc-finger</keyword>
<organism evidence="9 10">
    <name type="scientific">Starmerella bacillaris</name>
    <name type="common">Yeast</name>
    <name type="synonym">Candida zemplinina</name>
    <dbReference type="NCBI Taxonomy" id="1247836"/>
    <lineage>
        <taxon>Eukaryota</taxon>
        <taxon>Fungi</taxon>
        <taxon>Dikarya</taxon>
        <taxon>Ascomycota</taxon>
        <taxon>Saccharomycotina</taxon>
        <taxon>Dipodascomycetes</taxon>
        <taxon>Dipodascales</taxon>
        <taxon>Trichomonascaceae</taxon>
        <taxon>Starmerella</taxon>
    </lineage>
</organism>
<dbReference type="PROSITE" id="PS00518">
    <property type="entry name" value="ZF_RING_1"/>
    <property type="match status" value="1"/>
</dbReference>
<evidence type="ECO:0000256" key="3">
    <source>
        <dbReference type="ARBA" id="ARBA00022723"/>
    </source>
</evidence>
<reference evidence="9 10" key="1">
    <citation type="journal article" date="2023" name="Elife">
        <title>Identification of key yeast species and microbe-microbe interactions impacting larval growth of Drosophila in the wild.</title>
        <authorList>
            <person name="Mure A."/>
            <person name="Sugiura Y."/>
            <person name="Maeda R."/>
            <person name="Honda K."/>
            <person name="Sakurai N."/>
            <person name="Takahashi Y."/>
            <person name="Watada M."/>
            <person name="Katoh T."/>
            <person name="Gotoh A."/>
            <person name="Gotoh Y."/>
            <person name="Taniguchi I."/>
            <person name="Nakamura K."/>
            <person name="Hayashi T."/>
            <person name="Katayama T."/>
            <person name="Uemura T."/>
            <person name="Hattori Y."/>
        </authorList>
    </citation>
    <scope>NUCLEOTIDE SEQUENCE [LARGE SCALE GENOMIC DNA]</scope>
    <source>
        <strain evidence="9 10">SB-73</strain>
    </source>
</reference>
<evidence type="ECO:0000256" key="6">
    <source>
        <dbReference type="PROSITE-ProRule" id="PRU00175"/>
    </source>
</evidence>
<evidence type="ECO:0000313" key="9">
    <source>
        <dbReference type="EMBL" id="GMM49627.1"/>
    </source>
</evidence>
<evidence type="ECO:0000256" key="1">
    <source>
        <dbReference type="ARBA" id="ARBA00004496"/>
    </source>
</evidence>
<keyword evidence="3" id="KW-0479">Metal-binding</keyword>
<evidence type="ECO:0000313" key="10">
    <source>
        <dbReference type="Proteomes" id="UP001362899"/>
    </source>
</evidence>
<evidence type="ECO:0000256" key="4">
    <source>
        <dbReference type="ARBA" id="ARBA00022771"/>
    </source>
</evidence>
<comment type="caution">
    <text evidence="9">The sequence shown here is derived from an EMBL/GenBank/DDBJ whole genome shotgun (WGS) entry which is preliminary data.</text>
</comment>
<keyword evidence="10" id="KW-1185">Reference proteome</keyword>
<comment type="subcellular location">
    <subcellularLocation>
        <location evidence="1">Cytoplasm</location>
    </subcellularLocation>
</comment>
<protein>
    <submittedName>
        <fullName evidence="9">Mag2 protein</fullName>
    </submittedName>
</protein>
<dbReference type="InterPro" id="IPR018957">
    <property type="entry name" value="Znf_C3HC4_RING-type"/>
</dbReference>
<name>A0AAV5RF88_STABA</name>
<dbReference type="PANTHER" id="PTHR12983">
    <property type="entry name" value="RING FINGER 10 FAMILY MEMBER"/>
    <property type="match status" value="1"/>
</dbReference>
<evidence type="ECO:0000256" key="2">
    <source>
        <dbReference type="ARBA" id="ARBA00022490"/>
    </source>
</evidence>
<dbReference type="EMBL" id="BTGC01000003">
    <property type="protein sequence ID" value="GMM49627.1"/>
    <property type="molecule type" value="Genomic_DNA"/>
</dbReference>
<dbReference type="AlphaFoldDB" id="A0AAV5RF88"/>
<dbReference type="InterPro" id="IPR013083">
    <property type="entry name" value="Znf_RING/FYVE/PHD"/>
</dbReference>
<feature type="compositionally biased region" description="Basic residues" evidence="7">
    <location>
        <begin position="44"/>
        <end position="54"/>
    </location>
</feature>
<dbReference type="GO" id="GO:0005737">
    <property type="term" value="C:cytoplasm"/>
    <property type="evidence" value="ECO:0007669"/>
    <property type="project" value="UniProtKB-SubCell"/>
</dbReference>
<dbReference type="PROSITE" id="PS50089">
    <property type="entry name" value="ZF_RING_2"/>
    <property type="match status" value="1"/>
</dbReference>
<feature type="region of interest" description="Disordered" evidence="7">
    <location>
        <begin position="40"/>
        <end position="59"/>
    </location>
</feature>
<evidence type="ECO:0000259" key="8">
    <source>
        <dbReference type="PROSITE" id="PS50089"/>
    </source>
</evidence>
<keyword evidence="5" id="KW-0862">Zinc</keyword>